<feature type="domain" description="RING-type" evidence="3">
    <location>
        <begin position="274"/>
        <end position="317"/>
    </location>
</feature>
<feature type="compositionally biased region" description="Polar residues" evidence="2">
    <location>
        <begin position="1"/>
        <end position="14"/>
    </location>
</feature>
<feature type="region of interest" description="Disordered" evidence="2">
    <location>
        <begin position="1"/>
        <end position="21"/>
    </location>
</feature>
<dbReference type="GO" id="GO:0030014">
    <property type="term" value="C:CCR4-NOT complex"/>
    <property type="evidence" value="ECO:0007669"/>
    <property type="project" value="InterPro"/>
</dbReference>
<feature type="region of interest" description="Disordered" evidence="2">
    <location>
        <begin position="121"/>
        <end position="148"/>
    </location>
</feature>
<dbReference type="InterPro" id="IPR039780">
    <property type="entry name" value="Mot2"/>
</dbReference>
<comment type="caution">
    <text evidence="4">The sequence shown here is derived from an EMBL/GenBank/DDBJ whole genome shotgun (WGS) entry which is preliminary data.</text>
</comment>
<keyword evidence="5" id="KW-1185">Reference proteome</keyword>
<sequence>MVSDSVTIYSSSNPKEFAKKKRVNRSAKLKQCKLDVRREQWLSQVKNKVCKVEANGQGGTVDLGIERERTIVKLESKPMGEEENEESINNYISDTESLVNTPTSHSSSVLGRIGSGASFTGSSCHSSSSSSSGHCCLGSMSGEDEEGDDECLDDWEAIADALAATDEKKELENDILDSPQESNGIASRMGPCAEATNHMLSGLDLSQLQKQESEVNVQRASVSNCRAWRSDDAFRPQSLPNLSKHFSLPMNRDPHFGIGDEAWNYNTLSELTSCPICTEDFDVTDTSFLPCSCGFRLCLFCYKRILEDNDGRCPGCRKQY</sequence>
<evidence type="ECO:0000259" key="3">
    <source>
        <dbReference type="PROSITE" id="PS50089"/>
    </source>
</evidence>
<accession>A0AAV3RK45</accession>
<evidence type="ECO:0000313" key="4">
    <source>
        <dbReference type="EMBL" id="GAA0176141.1"/>
    </source>
</evidence>
<dbReference type="PROSITE" id="PS50089">
    <property type="entry name" value="ZF_RING_2"/>
    <property type="match status" value="1"/>
</dbReference>
<dbReference type="AlphaFoldDB" id="A0AAV3RK45"/>
<dbReference type="GO" id="GO:0008270">
    <property type="term" value="F:zinc ion binding"/>
    <property type="evidence" value="ECO:0007669"/>
    <property type="project" value="UniProtKB-KW"/>
</dbReference>
<organism evidence="4 5">
    <name type="scientific">Lithospermum erythrorhizon</name>
    <name type="common">Purple gromwell</name>
    <name type="synonym">Lithospermum officinale var. erythrorhizon</name>
    <dbReference type="NCBI Taxonomy" id="34254"/>
    <lineage>
        <taxon>Eukaryota</taxon>
        <taxon>Viridiplantae</taxon>
        <taxon>Streptophyta</taxon>
        <taxon>Embryophyta</taxon>
        <taxon>Tracheophyta</taxon>
        <taxon>Spermatophyta</taxon>
        <taxon>Magnoliopsida</taxon>
        <taxon>eudicotyledons</taxon>
        <taxon>Gunneridae</taxon>
        <taxon>Pentapetalae</taxon>
        <taxon>asterids</taxon>
        <taxon>lamiids</taxon>
        <taxon>Boraginales</taxon>
        <taxon>Boraginaceae</taxon>
        <taxon>Boraginoideae</taxon>
        <taxon>Lithospermeae</taxon>
        <taxon>Lithospermum</taxon>
    </lineage>
</organism>
<dbReference type="CDD" id="cd16618">
    <property type="entry name" value="mRING-HC-C4C4_CNOT4"/>
    <property type="match status" value="1"/>
</dbReference>
<keyword evidence="1" id="KW-0862">Zinc</keyword>
<dbReference type="EMBL" id="BAABME010009969">
    <property type="protein sequence ID" value="GAA0176141.1"/>
    <property type="molecule type" value="Genomic_DNA"/>
</dbReference>
<dbReference type="Gene3D" id="3.30.40.10">
    <property type="entry name" value="Zinc/RING finger domain, C3HC4 (zinc finger)"/>
    <property type="match status" value="1"/>
</dbReference>
<keyword evidence="1" id="KW-0863">Zinc-finger</keyword>
<dbReference type="GO" id="GO:0016567">
    <property type="term" value="P:protein ubiquitination"/>
    <property type="evidence" value="ECO:0007669"/>
    <property type="project" value="TreeGrafter"/>
</dbReference>
<dbReference type="SUPFAM" id="SSF57850">
    <property type="entry name" value="RING/U-box"/>
    <property type="match status" value="1"/>
</dbReference>
<dbReference type="Proteomes" id="UP001454036">
    <property type="component" value="Unassembled WGS sequence"/>
</dbReference>
<evidence type="ECO:0000313" key="5">
    <source>
        <dbReference type="Proteomes" id="UP001454036"/>
    </source>
</evidence>
<dbReference type="InterPro" id="IPR001841">
    <property type="entry name" value="Znf_RING"/>
</dbReference>
<proteinExistence type="predicted"/>
<dbReference type="GO" id="GO:0016874">
    <property type="term" value="F:ligase activity"/>
    <property type="evidence" value="ECO:0007669"/>
    <property type="project" value="UniProtKB-KW"/>
</dbReference>
<feature type="compositionally biased region" description="Low complexity" evidence="2">
    <location>
        <begin position="121"/>
        <end position="141"/>
    </location>
</feature>
<dbReference type="InterPro" id="IPR013083">
    <property type="entry name" value="Znf_RING/FYVE/PHD"/>
</dbReference>
<gene>
    <name evidence="4" type="ORF">LIER_29189</name>
</gene>
<keyword evidence="4" id="KW-0436">Ligase</keyword>
<dbReference type="GO" id="GO:0004842">
    <property type="term" value="F:ubiquitin-protein transferase activity"/>
    <property type="evidence" value="ECO:0007669"/>
    <property type="project" value="InterPro"/>
</dbReference>
<dbReference type="PANTHER" id="PTHR12603">
    <property type="entry name" value="CCR4-NOT TRANSCRIPTION COMPLEX RELATED"/>
    <property type="match status" value="1"/>
</dbReference>
<name>A0AAV3RK45_LITER</name>
<protein>
    <submittedName>
        <fullName evidence="4">Ubiquitin-protein ligase</fullName>
    </submittedName>
</protein>
<evidence type="ECO:0000256" key="1">
    <source>
        <dbReference type="PROSITE-ProRule" id="PRU00175"/>
    </source>
</evidence>
<keyword evidence="1" id="KW-0479">Metal-binding</keyword>
<dbReference type="InterPro" id="IPR039515">
    <property type="entry name" value="NOT4_mRING-HC-C4C4"/>
</dbReference>
<evidence type="ECO:0000256" key="2">
    <source>
        <dbReference type="SAM" id="MobiDB-lite"/>
    </source>
</evidence>
<dbReference type="Pfam" id="PF14570">
    <property type="entry name" value="zf-RING_4"/>
    <property type="match status" value="1"/>
</dbReference>
<reference evidence="4 5" key="1">
    <citation type="submission" date="2024-01" db="EMBL/GenBank/DDBJ databases">
        <title>The complete chloroplast genome sequence of Lithospermum erythrorhizon: insights into the phylogenetic relationship among Boraginaceae species and the maternal lineages of purple gromwells.</title>
        <authorList>
            <person name="Okada T."/>
            <person name="Watanabe K."/>
        </authorList>
    </citation>
    <scope>NUCLEOTIDE SEQUENCE [LARGE SCALE GENOMIC DNA]</scope>
</reference>
<dbReference type="PANTHER" id="PTHR12603:SF0">
    <property type="entry name" value="CCR4-NOT TRANSCRIPTION COMPLEX SUBUNIT 4"/>
    <property type="match status" value="1"/>
</dbReference>